<name>A0A7W6LVC1_9SPHN</name>
<feature type="region of interest" description="Disordered" evidence="1">
    <location>
        <begin position="723"/>
        <end position="743"/>
    </location>
</feature>
<dbReference type="GO" id="GO:0006508">
    <property type="term" value="P:proteolysis"/>
    <property type="evidence" value="ECO:0007669"/>
    <property type="project" value="InterPro"/>
</dbReference>
<dbReference type="EMBL" id="JACIEU010000031">
    <property type="protein sequence ID" value="MBB4151143.1"/>
    <property type="molecule type" value="Genomic_DNA"/>
</dbReference>
<reference evidence="3 4" key="1">
    <citation type="submission" date="2020-08" db="EMBL/GenBank/DDBJ databases">
        <title>Genomic Encyclopedia of Type Strains, Phase IV (KMG-IV): sequencing the most valuable type-strain genomes for metagenomic binning, comparative biology and taxonomic classification.</title>
        <authorList>
            <person name="Goeker M."/>
        </authorList>
    </citation>
    <scope>NUCLEOTIDE SEQUENCE [LARGE SCALE GENOMIC DNA]</scope>
    <source>
        <strain evidence="3 4">DSM 19371</strain>
    </source>
</reference>
<evidence type="ECO:0000256" key="1">
    <source>
        <dbReference type="SAM" id="MobiDB-lite"/>
    </source>
</evidence>
<dbReference type="CDD" id="cd04847">
    <property type="entry name" value="Peptidases_S8_Subtilisin_like_2"/>
    <property type="match status" value="1"/>
</dbReference>
<protein>
    <recommendedName>
        <fullName evidence="2">Peptidase S8/S53 domain-containing protein</fullName>
    </recommendedName>
</protein>
<accession>A0A7W6LVC1</accession>
<gene>
    <name evidence="3" type="ORF">GGQ90_004955</name>
</gene>
<dbReference type="Pfam" id="PF00082">
    <property type="entry name" value="Peptidase_S8"/>
    <property type="match status" value="1"/>
</dbReference>
<dbReference type="RefSeq" id="WP_021228346.1">
    <property type="nucleotide sequence ID" value="NZ_JACIEU010000031.1"/>
</dbReference>
<dbReference type="InterPro" id="IPR036852">
    <property type="entry name" value="Peptidase_S8/S53_dom_sf"/>
</dbReference>
<dbReference type="Gene3D" id="3.40.50.200">
    <property type="entry name" value="Peptidase S8/S53 domain"/>
    <property type="match status" value="1"/>
</dbReference>
<keyword evidence="4" id="KW-1185">Reference proteome</keyword>
<dbReference type="Proteomes" id="UP000590524">
    <property type="component" value="Unassembled WGS sequence"/>
</dbReference>
<evidence type="ECO:0000313" key="4">
    <source>
        <dbReference type="Proteomes" id="UP000590524"/>
    </source>
</evidence>
<evidence type="ECO:0000313" key="3">
    <source>
        <dbReference type="EMBL" id="MBB4151143.1"/>
    </source>
</evidence>
<proteinExistence type="predicted"/>
<feature type="region of interest" description="Disordered" evidence="1">
    <location>
        <begin position="1"/>
        <end position="30"/>
    </location>
</feature>
<dbReference type="InterPro" id="IPR034074">
    <property type="entry name" value="Y4bN_pept_dom"/>
</dbReference>
<feature type="compositionally biased region" description="Basic and acidic residues" evidence="1">
    <location>
        <begin position="726"/>
        <end position="738"/>
    </location>
</feature>
<feature type="domain" description="Peptidase S8/S53" evidence="2">
    <location>
        <begin position="276"/>
        <end position="620"/>
    </location>
</feature>
<organism evidence="3 4">
    <name type="scientific">Sphingobium scionense</name>
    <dbReference type="NCBI Taxonomy" id="1404341"/>
    <lineage>
        <taxon>Bacteria</taxon>
        <taxon>Pseudomonadati</taxon>
        <taxon>Pseudomonadota</taxon>
        <taxon>Alphaproteobacteria</taxon>
        <taxon>Sphingomonadales</taxon>
        <taxon>Sphingomonadaceae</taxon>
        <taxon>Sphingobium</taxon>
    </lineage>
</organism>
<dbReference type="InterPro" id="IPR000209">
    <property type="entry name" value="Peptidase_S8/S53_dom"/>
</dbReference>
<dbReference type="AlphaFoldDB" id="A0A7W6LVC1"/>
<sequence length="833" mass="91757">MAQHDRPHLDISGLAHSVAFKSPGSNARQRPLIRIREDHGQRLIAELASAFQHAEQARQMRDGAPPLPPPDGTFLEVELSPQAGPTTLERTREKTRQGAVTFTEQGARRIALFVPDDMRDALEAVFQDYTFGPLNERTGSPKGKTRVEAIEHIREARIRTFWRDDPAALPEDPQAEMWWSLWCFRDRVDRVLEAAAQLGLHVGEADTFLRFPETIVVPVYGRRAAIELLLFATGGIAELRRASDNPHVFTHDLRDEARAFIEDLAERTIWPGREAPAICLLDTGVNRAHPLIEPALAVEDLLSVDPAWGGDDHAPGSGHGTGMAGLALHGDLVAPLADQEQRRLTHRLESVKILPPAGFPANDPHAYGPITQGAIARAEIQNPDRARLFCMAVTNGGRSGAEATAWSAAIDQAAAGAESEDQENPSPKRLIVLAAGNVPDHADPAEITDADAFPAEDPCQAWNALAIGGYTEKSQIAEAGYEDWSPMAAVGAGSPYSRTSYLWRAGQSPFKPDLVFEAGNRAISPAKTEAIAGLDSLSLLTTARDVGQRPLDSFWATSAATAQAARLAAQIAADHPDYWPETIRALMVHSARWTPLMTDAITACAAKRDKADCLRRYGYGLPDLARARASAIDDLALVAQREIQPFRKESSGIRFNEAHVYPLPWPRQILEDLDNLRVRLKVTLSYFIEPNPSFATAIDPARYQSFGLRFDLKRSRETTANFLRRNNAEGREENDPRPVSENNDGWLFGERTISAGSLHVDIWEGPAVELAARNMLYIHPITGWWRERTGLKRFNDRARYALVVSLETPEAEVDLYTPIEAAIPTLIDVKIEG</sequence>
<comment type="caution">
    <text evidence="3">The sequence shown here is derived from an EMBL/GenBank/DDBJ whole genome shotgun (WGS) entry which is preliminary data.</text>
</comment>
<dbReference type="GO" id="GO:0004252">
    <property type="term" value="F:serine-type endopeptidase activity"/>
    <property type="evidence" value="ECO:0007669"/>
    <property type="project" value="InterPro"/>
</dbReference>
<dbReference type="SUPFAM" id="SSF52743">
    <property type="entry name" value="Subtilisin-like"/>
    <property type="match status" value="1"/>
</dbReference>
<evidence type="ECO:0000259" key="2">
    <source>
        <dbReference type="Pfam" id="PF00082"/>
    </source>
</evidence>